<evidence type="ECO:0000259" key="2">
    <source>
        <dbReference type="SMART" id="SM01054"/>
    </source>
</evidence>
<dbReference type="Proteomes" id="UP001371456">
    <property type="component" value="Unassembled WGS sequence"/>
</dbReference>
<feature type="compositionally biased region" description="Polar residues" evidence="1">
    <location>
        <begin position="248"/>
        <end position="259"/>
    </location>
</feature>
<feature type="compositionally biased region" description="Low complexity" evidence="1">
    <location>
        <begin position="279"/>
        <end position="296"/>
    </location>
</feature>
<comment type="caution">
    <text evidence="3">The sequence shown here is derived from an EMBL/GenBank/DDBJ whole genome shotgun (WGS) entry which is preliminary data.</text>
</comment>
<feature type="compositionally biased region" description="Low complexity" evidence="1">
    <location>
        <begin position="185"/>
        <end position="211"/>
    </location>
</feature>
<dbReference type="SMART" id="SM01054">
    <property type="entry name" value="CaM_binding"/>
    <property type="match status" value="1"/>
</dbReference>
<evidence type="ECO:0000256" key="1">
    <source>
        <dbReference type="SAM" id="MobiDB-lite"/>
    </source>
</evidence>
<dbReference type="InterPro" id="IPR012417">
    <property type="entry name" value="CaM-bd_dom_pln"/>
</dbReference>
<accession>A0AAN8YFR1</accession>
<evidence type="ECO:0000313" key="3">
    <source>
        <dbReference type="EMBL" id="KAK6787648.1"/>
    </source>
</evidence>
<protein>
    <recommendedName>
        <fullName evidence="2">Calmodulin-binding domain-containing protein</fullName>
    </recommendedName>
</protein>
<feature type="compositionally biased region" description="Basic and acidic residues" evidence="1">
    <location>
        <begin position="231"/>
        <end position="247"/>
    </location>
</feature>
<evidence type="ECO:0000313" key="4">
    <source>
        <dbReference type="Proteomes" id="UP001371456"/>
    </source>
</evidence>
<reference evidence="3 4" key="1">
    <citation type="submission" date="2024-02" db="EMBL/GenBank/DDBJ databases">
        <title>de novo genome assembly of Solanum bulbocastanum strain 11H21.</title>
        <authorList>
            <person name="Hosaka A.J."/>
        </authorList>
    </citation>
    <scope>NUCLEOTIDE SEQUENCE [LARGE SCALE GENOMIC DNA]</scope>
    <source>
        <tissue evidence="3">Young leaves</tissue>
    </source>
</reference>
<feature type="compositionally biased region" description="Low complexity" evidence="1">
    <location>
        <begin position="305"/>
        <end position="344"/>
    </location>
</feature>
<feature type="compositionally biased region" description="Polar residues" evidence="1">
    <location>
        <begin position="212"/>
        <end position="225"/>
    </location>
</feature>
<feature type="compositionally biased region" description="Polar residues" evidence="1">
    <location>
        <begin position="109"/>
        <end position="122"/>
    </location>
</feature>
<dbReference type="PANTHER" id="PTHR33349:SF41">
    <property type="entry name" value="EMB|CAB62594.1"/>
    <property type="match status" value="1"/>
</dbReference>
<feature type="region of interest" description="Disordered" evidence="1">
    <location>
        <begin position="55"/>
        <end position="94"/>
    </location>
</feature>
<name>A0AAN8YFR1_SOLBU</name>
<feature type="compositionally biased region" description="Basic and acidic residues" evidence="1">
    <location>
        <begin position="168"/>
        <end position="181"/>
    </location>
</feature>
<keyword evidence="4" id="KW-1185">Reference proteome</keyword>
<proteinExistence type="predicted"/>
<feature type="domain" description="Calmodulin-binding" evidence="2">
    <location>
        <begin position="361"/>
        <end position="475"/>
    </location>
</feature>
<dbReference type="AlphaFoldDB" id="A0AAN8YFR1"/>
<feature type="region of interest" description="Disordered" evidence="1">
    <location>
        <begin position="393"/>
        <end position="416"/>
    </location>
</feature>
<gene>
    <name evidence="3" type="ORF">RDI58_016173</name>
</gene>
<sequence>MADGIPENLEKIEPIVNRVRRNSTGSVGFEMGGYKVLSRYLDVPRSSCHDMCKHGYEHDSPTKAKIPRPSRATLGKIPERKNTPGSTNLPSEIKNQTTCQVNGQEMISSTKRVAPSVNQQSDSKLKPLEENASRRHQRRYSDNFIPGGSLKLQESLSNGSSSRQNHSCKMEKDGGSSELSKKKSVVTSTVSLSPKSSVKKVSSTTSSNNSPRKASQLNSRTSLAPSKTGKISHENVTKKTSHLRESMTKSNTTGISQENSKAKESSLHRDGPKRGKTASSSLCSPSFSPSSGGSNSRNIDTTTQSSVSSSSLMSPSSNSANESAHCDGTSSSTSQNGTTTQKQGIKPRKAGQVGLENEDCSPKLLKFKKGKTIDIQSEKDSPRKQKLRQVTIKDKGENENGNPIGKGLRKSTADGHSYAAKDEVVTVNLRSNGIEDSKETPSLFNNVIEVTASKLAKTRRSKVKALVGAFETIISLQDQKSSPVVVGIDHSNLISNRVNECFEQSNQRNFVELKIFFDD</sequence>
<feature type="region of interest" description="Disordered" evidence="1">
    <location>
        <begin position="109"/>
        <end position="357"/>
    </location>
</feature>
<organism evidence="3 4">
    <name type="scientific">Solanum bulbocastanum</name>
    <name type="common">Wild potato</name>
    <dbReference type="NCBI Taxonomy" id="147425"/>
    <lineage>
        <taxon>Eukaryota</taxon>
        <taxon>Viridiplantae</taxon>
        <taxon>Streptophyta</taxon>
        <taxon>Embryophyta</taxon>
        <taxon>Tracheophyta</taxon>
        <taxon>Spermatophyta</taxon>
        <taxon>Magnoliopsida</taxon>
        <taxon>eudicotyledons</taxon>
        <taxon>Gunneridae</taxon>
        <taxon>Pentapetalae</taxon>
        <taxon>asterids</taxon>
        <taxon>lamiids</taxon>
        <taxon>Solanales</taxon>
        <taxon>Solanaceae</taxon>
        <taxon>Solanoideae</taxon>
        <taxon>Solaneae</taxon>
        <taxon>Solanum</taxon>
    </lineage>
</organism>
<dbReference type="PANTHER" id="PTHR33349">
    <property type="entry name" value="EMB|CAB62594.1"/>
    <property type="match status" value="1"/>
</dbReference>
<feature type="compositionally biased region" description="Polar residues" evidence="1">
    <location>
        <begin position="83"/>
        <end position="94"/>
    </location>
</feature>
<feature type="compositionally biased region" description="Basic and acidic residues" evidence="1">
    <location>
        <begin position="260"/>
        <end position="273"/>
    </location>
</feature>
<feature type="compositionally biased region" description="Basic and acidic residues" evidence="1">
    <location>
        <begin position="123"/>
        <end position="133"/>
    </location>
</feature>
<dbReference type="Pfam" id="PF07839">
    <property type="entry name" value="CaM_binding"/>
    <property type="match status" value="1"/>
</dbReference>
<dbReference type="EMBL" id="JBANQN010000006">
    <property type="protein sequence ID" value="KAK6787648.1"/>
    <property type="molecule type" value="Genomic_DNA"/>
</dbReference>
<feature type="compositionally biased region" description="Polar residues" evidence="1">
    <location>
        <begin position="152"/>
        <end position="167"/>
    </location>
</feature>
<dbReference type="GO" id="GO:0005516">
    <property type="term" value="F:calmodulin binding"/>
    <property type="evidence" value="ECO:0007669"/>
    <property type="project" value="InterPro"/>
</dbReference>